<gene>
    <name evidence="3" type="primary">scpA</name>
    <name evidence="4" type="ORF">DESME_09945</name>
</gene>
<dbReference type="STRING" id="871968.DESME_09945"/>
<dbReference type="GO" id="GO:0005737">
    <property type="term" value="C:cytoplasm"/>
    <property type="evidence" value="ECO:0007669"/>
    <property type="project" value="UniProtKB-SubCell"/>
</dbReference>
<evidence type="ECO:0000256" key="1">
    <source>
        <dbReference type="ARBA" id="ARBA00022829"/>
    </source>
</evidence>
<accession>W0ECS0</accession>
<dbReference type="InterPro" id="IPR003768">
    <property type="entry name" value="ScpA"/>
</dbReference>
<dbReference type="RefSeq" id="WP_006716162.1">
    <property type="nucleotide sequence ID" value="NZ_CP007032.1"/>
</dbReference>
<keyword evidence="5" id="KW-1185">Reference proteome</keyword>
<evidence type="ECO:0000256" key="2">
    <source>
        <dbReference type="ARBA" id="ARBA00044777"/>
    </source>
</evidence>
<dbReference type="Gene3D" id="1.10.10.580">
    <property type="entry name" value="Structural maintenance of chromosome 1. Chain E"/>
    <property type="match status" value="1"/>
</dbReference>
<dbReference type="GO" id="GO:0051301">
    <property type="term" value="P:cell division"/>
    <property type="evidence" value="ECO:0007669"/>
    <property type="project" value="UniProtKB-KW"/>
</dbReference>
<dbReference type="Gene3D" id="6.10.250.2410">
    <property type="match status" value="1"/>
</dbReference>
<sequence length="258" mass="29559">MKKGALTTTGPYVELPAFQGPLDLLLHLIQQEKIDIYDIPIAQIADHFIEVVRQMDALDMEVTSEFLVLAAQLLYIKSRYLLPKSPKEELEGEVEDPRQELVERLIAYRSFKEAAQTLGELEVSSGQKYFRTVDIDEIRSQFKEEEDPLEGVGFDDLWEAFCHVIVRAEQGEEIKTVEPDEISIDKMMDDVLRRVILHPHGTRFSQLIRGNTRMEVIVSFLALLELLKAGKIRCEQSSPRQDIHLFPTEKAGEFTEGE</sequence>
<dbReference type="InterPro" id="IPR023093">
    <property type="entry name" value="ScpA-like_C"/>
</dbReference>
<evidence type="ECO:0000256" key="3">
    <source>
        <dbReference type="HAMAP-Rule" id="MF_01805"/>
    </source>
</evidence>
<keyword evidence="3" id="KW-0131">Cell cycle</keyword>
<name>W0ECS0_9FIRM</name>
<comment type="subcellular location">
    <subcellularLocation>
        <location evidence="3">Cytoplasm</location>
    </subcellularLocation>
    <text evidence="3">Associated with two foci at the outer edges of the nucleoid region in young cells, and at four foci within both cell halves in older cells.</text>
</comment>
<proteinExistence type="inferred from homology"/>
<dbReference type="EMBL" id="CP007032">
    <property type="protein sequence ID" value="AHF07313.1"/>
    <property type="molecule type" value="Genomic_DNA"/>
</dbReference>
<keyword evidence="3" id="KW-0132">Cell division</keyword>
<dbReference type="KEGG" id="dmt:DESME_09945"/>
<keyword evidence="4" id="KW-0808">Transferase</keyword>
<dbReference type="HOGENOM" id="CLU_038686_3_0_9"/>
<reference evidence="4 5" key="1">
    <citation type="submission" date="2013-12" db="EMBL/GenBank/DDBJ databases">
        <authorList>
            <consortium name="DOE Joint Genome Institute"/>
            <person name="Smidt H."/>
            <person name="Huntemann M."/>
            <person name="Han J."/>
            <person name="Chen A."/>
            <person name="Kyrpides N."/>
            <person name="Mavromatis K."/>
            <person name="Markowitz V."/>
            <person name="Palaniappan K."/>
            <person name="Ivanova N."/>
            <person name="Schaumberg A."/>
            <person name="Pati A."/>
            <person name="Liolios K."/>
            <person name="Nordberg H.P."/>
            <person name="Cantor M.N."/>
            <person name="Hua S.X."/>
            <person name="Woyke T."/>
        </authorList>
    </citation>
    <scope>NUCLEOTIDE SEQUENCE [LARGE SCALE GENOMIC DNA]</scope>
    <source>
        <strain evidence="5">DSM 15288</strain>
    </source>
</reference>
<dbReference type="PANTHER" id="PTHR33969">
    <property type="entry name" value="SEGREGATION AND CONDENSATION PROTEIN A"/>
    <property type="match status" value="1"/>
</dbReference>
<dbReference type="Proteomes" id="UP000010847">
    <property type="component" value="Chromosome"/>
</dbReference>
<evidence type="ECO:0000313" key="4">
    <source>
        <dbReference type="EMBL" id="AHF07313.1"/>
    </source>
</evidence>
<comment type="subunit">
    <text evidence="3">Component of a cohesin-like complex composed of ScpA, ScpB and the Smc homodimer, in which ScpA and ScpB bind to the head domain of Smc. The presence of the three proteins is required for the association of the complex with DNA.</text>
</comment>
<keyword evidence="1 3" id="KW-0159">Chromosome partition</keyword>
<dbReference type="Pfam" id="PF02616">
    <property type="entry name" value="SMC_ScpA"/>
    <property type="match status" value="1"/>
</dbReference>
<dbReference type="GO" id="GO:0016740">
    <property type="term" value="F:transferase activity"/>
    <property type="evidence" value="ECO:0007669"/>
    <property type="project" value="UniProtKB-KW"/>
</dbReference>
<dbReference type="PANTHER" id="PTHR33969:SF2">
    <property type="entry name" value="SEGREGATION AND CONDENSATION PROTEIN A"/>
    <property type="match status" value="1"/>
</dbReference>
<protein>
    <recommendedName>
        <fullName evidence="2 3">Segregation and condensation protein A</fullName>
    </recommendedName>
</protein>
<dbReference type="GO" id="GO:0006260">
    <property type="term" value="P:DNA replication"/>
    <property type="evidence" value="ECO:0007669"/>
    <property type="project" value="UniProtKB-UniRule"/>
</dbReference>
<dbReference type="eggNOG" id="COG1354">
    <property type="taxonomic scope" value="Bacteria"/>
</dbReference>
<comment type="function">
    <text evidence="3">Participates in chromosomal partition during cell division. May act via the formation of a condensin-like complex containing Smc and ScpB that pull DNA away from mid-cell into both cell halves.</text>
</comment>
<comment type="similarity">
    <text evidence="3">Belongs to the ScpA family.</text>
</comment>
<dbReference type="AlphaFoldDB" id="W0ECS0"/>
<dbReference type="GO" id="GO:0007059">
    <property type="term" value="P:chromosome segregation"/>
    <property type="evidence" value="ECO:0007669"/>
    <property type="project" value="UniProtKB-UniRule"/>
</dbReference>
<dbReference type="OrthoDB" id="9811016at2"/>
<organism evidence="4 5">
    <name type="scientific">Desulfitobacterium metallireducens DSM 15288</name>
    <dbReference type="NCBI Taxonomy" id="871968"/>
    <lineage>
        <taxon>Bacteria</taxon>
        <taxon>Bacillati</taxon>
        <taxon>Bacillota</taxon>
        <taxon>Clostridia</taxon>
        <taxon>Eubacteriales</taxon>
        <taxon>Desulfitobacteriaceae</taxon>
        <taxon>Desulfitobacterium</taxon>
    </lineage>
</organism>
<evidence type="ECO:0000313" key="5">
    <source>
        <dbReference type="Proteomes" id="UP000010847"/>
    </source>
</evidence>
<keyword evidence="3" id="KW-0963">Cytoplasm</keyword>
<dbReference type="HAMAP" id="MF_01805">
    <property type="entry name" value="ScpA"/>
    <property type="match status" value="1"/>
</dbReference>